<accession>A0A2N6KA25</accession>
<proteinExistence type="predicted"/>
<evidence type="ECO:0000313" key="2">
    <source>
        <dbReference type="Proteomes" id="UP000235025"/>
    </source>
</evidence>
<organism evidence="1 2">
    <name type="scientific">Fischerella thermalis CCMEE 5268</name>
    <dbReference type="NCBI Taxonomy" id="2019662"/>
    <lineage>
        <taxon>Bacteria</taxon>
        <taxon>Bacillati</taxon>
        <taxon>Cyanobacteriota</taxon>
        <taxon>Cyanophyceae</taxon>
        <taxon>Nostocales</taxon>
        <taxon>Hapalosiphonaceae</taxon>
        <taxon>Fischerella</taxon>
    </lineage>
</organism>
<name>A0A2N6KA25_9CYAN</name>
<reference evidence="1 2" key="1">
    <citation type="submission" date="2017-07" db="EMBL/GenBank/DDBJ databases">
        <title>Genomes of Fischerella (Mastigocladus) sp. strains.</title>
        <authorList>
            <person name="Miller S.R."/>
        </authorList>
    </citation>
    <scope>NUCLEOTIDE SEQUENCE [LARGE SCALE GENOMIC DNA]</scope>
    <source>
        <strain evidence="1 2">CCMEE 5268</strain>
    </source>
</reference>
<comment type="caution">
    <text evidence="1">The sequence shown here is derived from an EMBL/GenBank/DDBJ whole genome shotgun (WGS) entry which is preliminary data.</text>
</comment>
<protein>
    <submittedName>
        <fullName evidence="1">Uncharacterized protein</fullName>
    </submittedName>
</protein>
<dbReference type="EMBL" id="NMQA01000346">
    <property type="protein sequence ID" value="PLZ95050.1"/>
    <property type="molecule type" value="Genomic_DNA"/>
</dbReference>
<dbReference type="Proteomes" id="UP000235025">
    <property type="component" value="Unassembled WGS sequence"/>
</dbReference>
<dbReference type="RefSeq" id="WP_102175014.1">
    <property type="nucleotide sequence ID" value="NZ_NMQA01000346.1"/>
</dbReference>
<dbReference type="AlphaFoldDB" id="A0A2N6KA25"/>
<sequence length="68" mass="7950">MFNLVVIKDIHSNIARDFVPNPRQYEDRWGEKKSKAKNQKIFDFVLFTFPIALLAKTPMGFKPITHNS</sequence>
<evidence type="ECO:0000313" key="1">
    <source>
        <dbReference type="EMBL" id="PLZ95050.1"/>
    </source>
</evidence>
<gene>
    <name evidence="1" type="ORF">CEN50_23560</name>
</gene>